<name>A0A8S5L9C2_9CAUD</name>
<reference evidence="1" key="1">
    <citation type="journal article" date="2021" name="Proc. Natl. Acad. Sci. U.S.A.">
        <title>A Catalog of Tens of Thousands of Viruses from Human Metagenomes Reveals Hidden Associations with Chronic Diseases.</title>
        <authorList>
            <person name="Tisza M.J."/>
            <person name="Buck C.B."/>
        </authorList>
    </citation>
    <scope>NUCLEOTIDE SEQUENCE</scope>
    <source>
        <strain evidence="1">CtPuP5</strain>
    </source>
</reference>
<evidence type="ECO:0000313" key="1">
    <source>
        <dbReference type="EMBL" id="DAD66547.1"/>
    </source>
</evidence>
<protein>
    <submittedName>
        <fullName evidence="1">Uncharacterized protein</fullName>
    </submittedName>
</protein>
<dbReference type="EMBL" id="BK014662">
    <property type="protein sequence ID" value="DAD66547.1"/>
    <property type="molecule type" value="Genomic_DNA"/>
</dbReference>
<sequence>MKAKTKIGTIEDYVKANRKASREEELERNGGRWVAKDRPHKNKKAYNRKEGKRINFDYPLYYLYSLN</sequence>
<proteinExistence type="predicted"/>
<organism evidence="1">
    <name type="scientific">Myoviridae sp. ctPuP5</name>
    <dbReference type="NCBI Taxonomy" id="2823543"/>
    <lineage>
        <taxon>Viruses</taxon>
        <taxon>Duplodnaviria</taxon>
        <taxon>Heunggongvirae</taxon>
        <taxon>Uroviricota</taxon>
        <taxon>Caudoviricetes</taxon>
    </lineage>
</organism>
<accession>A0A8S5L9C2</accession>